<dbReference type="AlphaFoldDB" id="A0A699J1G4"/>
<reference evidence="1" key="1">
    <citation type="journal article" date="2019" name="Sci. Rep.">
        <title>Draft genome of Tanacetum cinerariifolium, the natural source of mosquito coil.</title>
        <authorList>
            <person name="Yamashiro T."/>
            <person name="Shiraishi A."/>
            <person name="Satake H."/>
            <person name="Nakayama K."/>
        </authorList>
    </citation>
    <scope>NUCLEOTIDE SEQUENCE</scope>
</reference>
<accession>A0A699J1G4</accession>
<organism evidence="1">
    <name type="scientific">Tanacetum cinerariifolium</name>
    <name type="common">Dalmatian daisy</name>
    <name type="synonym">Chrysanthemum cinerariifolium</name>
    <dbReference type="NCBI Taxonomy" id="118510"/>
    <lineage>
        <taxon>Eukaryota</taxon>
        <taxon>Viridiplantae</taxon>
        <taxon>Streptophyta</taxon>
        <taxon>Embryophyta</taxon>
        <taxon>Tracheophyta</taxon>
        <taxon>Spermatophyta</taxon>
        <taxon>Magnoliopsida</taxon>
        <taxon>eudicotyledons</taxon>
        <taxon>Gunneridae</taxon>
        <taxon>Pentapetalae</taxon>
        <taxon>asterids</taxon>
        <taxon>campanulids</taxon>
        <taxon>Asterales</taxon>
        <taxon>Asteraceae</taxon>
        <taxon>Asteroideae</taxon>
        <taxon>Anthemideae</taxon>
        <taxon>Anthemidinae</taxon>
        <taxon>Tanacetum</taxon>
    </lineage>
</organism>
<gene>
    <name evidence="1" type="ORF">Tci_575871</name>
</gene>
<protein>
    <submittedName>
        <fullName evidence="1">Uncharacterized protein</fullName>
    </submittedName>
</protein>
<proteinExistence type="predicted"/>
<sequence length="143" mass="16194">SAVDDVISHDMNGCCSVINLIYRWLQLRRNGSDWHDTDVPCWMLLLTEVYKSSSAPAKYFNLYWEDLIESEMRRASICSIMIVFLAISMVADADTQFIPCCQEGISLECCPTTTTVVNGAQVVTTQDNNYPPNMVFFQAQQHP</sequence>
<feature type="non-terminal residue" evidence="1">
    <location>
        <position position="1"/>
    </location>
</feature>
<name>A0A699J1G4_TANCI</name>
<dbReference type="EMBL" id="BKCJ010359578">
    <property type="protein sequence ID" value="GFA03899.1"/>
    <property type="molecule type" value="Genomic_DNA"/>
</dbReference>
<comment type="caution">
    <text evidence="1">The sequence shown here is derived from an EMBL/GenBank/DDBJ whole genome shotgun (WGS) entry which is preliminary data.</text>
</comment>
<evidence type="ECO:0000313" key="1">
    <source>
        <dbReference type="EMBL" id="GFA03899.1"/>
    </source>
</evidence>